<evidence type="ECO:0000256" key="5">
    <source>
        <dbReference type="ARBA" id="ARBA00022692"/>
    </source>
</evidence>
<feature type="transmembrane region" description="Helical" evidence="8">
    <location>
        <begin position="191"/>
        <end position="212"/>
    </location>
</feature>
<evidence type="ECO:0000313" key="9">
    <source>
        <dbReference type="EMBL" id="MBS4215974.1"/>
    </source>
</evidence>
<proteinExistence type="inferred from homology"/>
<dbReference type="Proteomes" id="UP000679749">
    <property type="component" value="Unassembled WGS sequence"/>
</dbReference>
<evidence type="ECO:0000256" key="2">
    <source>
        <dbReference type="ARBA" id="ARBA00007998"/>
    </source>
</evidence>
<keyword evidence="6 8" id="KW-1133">Transmembrane helix</keyword>
<keyword evidence="5 8" id="KW-0812">Transmembrane</keyword>
<comment type="subcellular location">
    <subcellularLocation>
        <location evidence="1">Membrane</location>
        <topology evidence="1">Multi-pass membrane protein</topology>
    </subcellularLocation>
</comment>
<gene>
    <name evidence="9" type="ORF">KHA99_26475</name>
</gene>
<evidence type="ECO:0000256" key="4">
    <source>
        <dbReference type="ARBA" id="ARBA00022544"/>
    </source>
</evidence>
<keyword evidence="7 8" id="KW-0472">Membrane</keyword>
<comment type="similarity">
    <text evidence="2">Belongs to the amino acid-polyamine-organocation (APC) superfamily. Spore germination protein (SGP) (TC 2.A.3.9) family.</text>
</comment>
<comment type="caution">
    <text evidence="9">The sequence shown here is derived from an EMBL/GenBank/DDBJ whole genome shotgun (WGS) entry which is preliminary data.</text>
</comment>
<feature type="transmembrane region" description="Helical" evidence="8">
    <location>
        <begin position="336"/>
        <end position="356"/>
    </location>
</feature>
<evidence type="ECO:0000256" key="7">
    <source>
        <dbReference type="ARBA" id="ARBA00023136"/>
    </source>
</evidence>
<dbReference type="Pfam" id="PF03845">
    <property type="entry name" value="Spore_permease"/>
    <property type="match status" value="1"/>
</dbReference>
<feature type="transmembrane region" description="Helical" evidence="8">
    <location>
        <begin position="96"/>
        <end position="120"/>
    </location>
</feature>
<dbReference type="RefSeq" id="WP_213120471.1">
    <property type="nucleotide sequence ID" value="NZ_JAGYPF010000005.1"/>
</dbReference>
<feature type="transmembrane region" description="Helical" evidence="8">
    <location>
        <begin position="12"/>
        <end position="34"/>
    </location>
</feature>
<evidence type="ECO:0000256" key="3">
    <source>
        <dbReference type="ARBA" id="ARBA00022448"/>
    </source>
</evidence>
<feature type="transmembrane region" description="Helical" evidence="8">
    <location>
        <begin position="46"/>
        <end position="65"/>
    </location>
</feature>
<feature type="transmembrane region" description="Helical" evidence="8">
    <location>
        <begin position="273"/>
        <end position="295"/>
    </location>
</feature>
<evidence type="ECO:0000313" key="10">
    <source>
        <dbReference type="Proteomes" id="UP000679749"/>
    </source>
</evidence>
<keyword evidence="3" id="KW-0813">Transport</keyword>
<evidence type="ECO:0000256" key="8">
    <source>
        <dbReference type="SAM" id="Phobius"/>
    </source>
</evidence>
<evidence type="ECO:0000256" key="1">
    <source>
        <dbReference type="ARBA" id="ARBA00004141"/>
    </source>
</evidence>
<dbReference type="NCBIfam" id="TIGR00912">
    <property type="entry name" value="2A0309"/>
    <property type="match status" value="1"/>
</dbReference>
<dbReference type="InterPro" id="IPR004761">
    <property type="entry name" value="Spore_GerAB"/>
</dbReference>
<feature type="transmembrane region" description="Helical" evidence="8">
    <location>
        <begin position="224"/>
        <end position="245"/>
    </location>
</feature>
<dbReference type="AlphaFoldDB" id="A0A942UD19"/>
<accession>A0A942UD19</accession>
<keyword evidence="10" id="KW-1185">Reference proteome</keyword>
<feature type="transmembrane region" description="Helical" evidence="8">
    <location>
        <begin position="126"/>
        <end position="144"/>
    </location>
</feature>
<name>A0A942UD19_9BACI</name>
<organism evidence="9 10">
    <name type="scientific">Neobacillus rhizophilus</name>
    <dbReference type="NCBI Taxonomy" id="2833579"/>
    <lineage>
        <taxon>Bacteria</taxon>
        <taxon>Bacillati</taxon>
        <taxon>Bacillota</taxon>
        <taxon>Bacilli</taxon>
        <taxon>Bacillales</taxon>
        <taxon>Bacillaceae</taxon>
        <taxon>Neobacillus</taxon>
    </lineage>
</organism>
<dbReference type="PANTHER" id="PTHR34975">
    <property type="entry name" value="SPORE GERMINATION PROTEIN A2"/>
    <property type="match status" value="1"/>
</dbReference>
<dbReference type="EMBL" id="JAGYPF010000005">
    <property type="protein sequence ID" value="MBS4215974.1"/>
    <property type="molecule type" value="Genomic_DNA"/>
</dbReference>
<dbReference type="PANTHER" id="PTHR34975:SF2">
    <property type="entry name" value="SPORE GERMINATION PROTEIN A2"/>
    <property type="match status" value="1"/>
</dbReference>
<sequence>MEVNVKPRDGLQLHAFLLIFIVHSTQIGVGLVGLPRIVYLDAGHDGWISVFLAGVLGGVSLWFMVKMLGQYDSADLYGIHADVFGKWIGNFLSLMYMGYLAAAFFVIYINYIEIVQVWIFPNLPTWQLGLVLTLLSAYAVYGGIRVVVGTAFLSVMGTLWMVFVLFVPLKHSEINHIFPILDADIEQILKGAHNSSLSMMGMELVLFVYPYIKEKQKTQIFSQIGNAYTAFIFTLVTFVSIIYYAGGSLEQTIWPVISLFKIVRLPNLERFEIIAVSFWMLIIVPNLCIYLWAASKGFSRIFAGKQKWGLWILVSLIFVSSFFVKARYQMNLISDIIGKFGFYAAVCYPILLYFIVSAKNKYFRGKNNHAKGS</sequence>
<feature type="transmembrane region" description="Helical" evidence="8">
    <location>
        <begin position="151"/>
        <end position="171"/>
    </location>
</feature>
<keyword evidence="4" id="KW-0309">Germination</keyword>
<dbReference type="GO" id="GO:0009847">
    <property type="term" value="P:spore germination"/>
    <property type="evidence" value="ECO:0007669"/>
    <property type="project" value="InterPro"/>
</dbReference>
<protein>
    <submittedName>
        <fullName evidence="9">GerAB/ArcD/ProY family transporter</fullName>
    </submittedName>
</protein>
<evidence type="ECO:0000256" key="6">
    <source>
        <dbReference type="ARBA" id="ARBA00022989"/>
    </source>
</evidence>
<dbReference type="GO" id="GO:0016020">
    <property type="term" value="C:membrane"/>
    <property type="evidence" value="ECO:0007669"/>
    <property type="project" value="UniProtKB-SubCell"/>
</dbReference>
<reference evidence="9" key="1">
    <citation type="submission" date="2021-05" db="EMBL/GenBank/DDBJ databases">
        <title>Novel Bacillus species.</title>
        <authorList>
            <person name="Liu G."/>
        </authorList>
    </citation>
    <scope>NUCLEOTIDE SEQUENCE</scope>
    <source>
        <strain evidence="9">FJAT-49825</strain>
    </source>
</reference>
<feature type="transmembrane region" description="Helical" evidence="8">
    <location>
        <begin position="307"/>
        <end position="324"/>
    </location>
</feature>